<dbReference type="InterPro" id="IPR004837">
    <property type="entry name" value="NaCa_Exmemb"/>
</dbReference>
<evidence type="ECO:0000256" key="4">
    <source>
        <dbReference type="ARBA" id="ARBA00022692"/>
    </source>
</evidence>
<feature type="region of interest" description="Disordered" evidence="7">
    <location>
        <begin position="161"/>
        <end position="196"/>
    </location>
</feature>
<evidence type="ECO:0000256" key="1">
    <source>
        <dbReference type="ARBA" id="ARBA00004141"/>
    </source>
</evidence>
<dbReference type="Gene3D" id="1.20.1420.30">
    <property type="entry name" value="NCX, central ion-binding region"/>
    <property type="match status" value="2"/>
</dbReference>
<reference evidence="10 11" key="1">
    <citation type="journal article" date="2014" name="Proc. Natl. Acad. Sci. U.S.A.">
        <title>Trajectory and genomic determinants of fungal-pathogen speciation and host adaptation.</title>
        <authorList>
            <person name="Hu X."/>
            <person name="Xiao G."/>
            <person name="Zheng P."/>
            <person name="Shang Y."/>
            <person name="Su Y."/>
            <person name="Zhang X."/>
            <person name="Liu X."/>
            <person name="Zhan S."/>
            <person name="St Leger R.J."/>
            <person name="Wang C."/>
        </authorList>
    </citation>
    <scope>NUCLEOTIDE SEQUENCE [LARGE SCALE GENOMIC DNA]</scope>
    <source>
        <strain evidence="10 11">ARSEF 977</strain>
    </source>
</reference>
<feature type="transmembrane region" description="Helical" evidence="8">
    <location>
        <begin position="107"/>
        <end position="124"/>
    </location>
</feature>
<evidence type="ECO:0000259" key="9">
    <source>
        <dbReference type="Pfam" id="PF01699"/>
    </source>
</evidence>
<feature type="transmembrane region" description="Helical" evidence="8">
    <location>
        <begin position="73"/>
        <end position="95"/>
    </location>
</feature>
<evidence type="ECO:0000256" key="7">
    <source>
        <dbReference type="SAM" id="MobiDB-lite"/>
    </source>
</evidence>
<feature type="transmembrane region" description="Helical" evidence="8">
    <location>
        <begin position="264"/>
        <end position="286"/>
    </location>
</feature>
<feature type="transmembrane region" description="Helical" evidence="8">
    <location>
        <begin position="6"/>
        <end position="25"/>
    </location>
</feature>
<feature type="transmembrane region" description="Helical" evidence="8">
    <location>
        <begin position="130"/>
        <end position="154"/>
    </location>
</feature>
<keyword evidence="3" id="KW-0050">Antiport</keyword>
<dbReference type="GO" id="GO:0005262">
    <property type="term" value="F:calcium channel activity"/>
    <property type="evidence" value="ECO:0007669"/>
    <property type="project" value="TreeGrafter"/>
</dbReference>
<evidence type="ECO:0000256" key="3">
    <source>
        <dbReference type="ARBA" id="ARBA00022449"/>
    </source>
</evidence>
<dbReference type="Pfam" id="PF01699">
    <property type="entry name" value="Na_Ca_ex"/>
    <property type="match status" value="2"/>
</dbReference>
<dbReference type="PANTHER" id="PTHR10846:SF8">
    <property type="entry name" value="INNER MEMBRANE PROTEIN YRBG"/>
    <property type="match status" value="1"/>
</dbReference>
<evidence type="ECO:0000313" key="11">
    <source>
        <dbReference type="Proteomes" id="UP000031192"/>
    </source>
</evidence>
<dbReference type="Proteomes" id="UP000031192">
    <property type="component" value="Unassembled WGS sequence"/>
</dbReference>
<keyword evidence="3" id="KW-0813">Transport</keyword>
<sequence>MAQDVSLPYNICVFISTLFLLEFATDKFISHAATLASIINVSELLIGLVTAGAEWEELAVVVSSLGQGRSSLALGNVIGASISNILGAFSLGLLCSRNIEFDRGSRIYSLLTLVLTTLVVPVVYYSSRVAWIVCGSVLIVGFVIYFVSVGVAVVKGVLAAPEDSDSDDDDQDEDEDEDTERTALIGNPPPSPPRRSVAHHTLQLIFGVVALALSAYILSHSAANITTQLHMSDISFGVVILSIATTLPEKLISVVSGYRGHGQILVANCAGSNIFLLSLCCGIILISTGGELDRGTVTIGELAVLWVSTLTFTVTVWLRGRGAKAVGVVMILAYVAFIVLEYTIAHREGV</sequence>
<accession>A0A0B4GLX3</accession>
<dbReference type="PANTHER" id="PTHR10846">
    <property type="entry name" value="SODIUM/POTASSIUM/CALCIUM EXCHANGER"/>
    <property type="match status" value="1"/>
</dbReference>
<dbReference type="GO" id="GO:0005886">
    <property type="term" value="C:plasma membrane"/>
    <property type="evidence" value="ECO:0007669"/>
    <property type="project" value="TreeGrafter"/>
</dbReference>
<keyword evidence="11" id="KW-1185">Reference proteome</keyword>
<protein>
    <submittedName>
        <fullName evidence="10">Ca2+ transporter</fullName>
    </submittedName>
</protein>
<feature type="compositionally biased region" description="Acidic residues" evidence="7">
    <location>
        <begin position="162"/>
        <end position="179"/>
    </location>
</feature>
<proteinExistence type="inferred from homology"/>
<organism evidence="10 11">
    <name type="scientific">Metarhizium guizhouense (strain ARSEF 977)</name>
    <dbReference type="NCBI Taxonomy" id="1276136"/>
    <lineage>
        <taxon>Eukaryota</taxon>
        <taxon>Fungi</taxon>
        <taxon>Dikarya</taxon>
        <taxon>Ascomycota</taxon>
        <taxon>Pezizomycotina</taxon>
        <taxon>Sordariomycetes</taxon>
        <taxon>Hypocreomycetidae</taxon>
        <taxon>Hypocreales</taxon>
        <taxon>Clavicipitaceae</taxon>
        <taxon>Metarhizium</taxon>
    </lineage>
</organism>
<evidence type="ECO:0000256" key="6">
    <source>
        <dbReference type="ARBA" id="ARBA00023136"/>
    </source>
</evidence>
<name>A0A0B4GLX3_METGA</name>
<keyword evidence="4 8" id="KW-0812">Transmembrane</keyword>
<dbReference type="InterPro" id="IPR044880">
    <property type="entry name" value="NCX_ion-bd_dom_sf"/>
</dbReference>
<dbReference type="AlphaFoldDB" id="A0A0B4GLX3"/>
<dbReference type="HOGENOM" id="CLU_007948_1_0_1"/>
<comment type="subcellular location">
    <subcellularLocation>
        <location evidence="1">Membrane</location>
        <topology evidence="1">Multi-pass membrane protein</topology>
    </subcellularLocation>
</comment>
<feature type="transmembrane region" description="Helical" evidence="8">
    <location>
        <begin position="298"/>
        <end position="318"/>
    </location>
</feature>
<evidence type="ECO:0000256" key="8">
    <source>
        <dbReference type="SAM" id="Phobius"/>
    </source>
</evidence>
<feature type="transmembrane region" description="Helical" evidence="8">
    <location>
        <begin position="234"/>
        <end position="252"/>
    </location>
</feature>
<feature type="transmembrane region" description="Helical" evidence="8">
    <location>
        <begin position="204"/>
        <end position="222"/>
    </location>
</feature>
<dbReference type="InterPro" id="IPR004481">
    <property type="entry name" value="K/Na/Ca-exchanger"/>
</dbReference>
<feature type="domain" description="Sodium/calcium exchanger membrane region" evidence="9">
    <location>
        <begin position="11"/>
        <end position="147"/>
    </location>
</feature>
<dbReference type="GO" id="GO:0006874">
    <property type="term" value="P:intracellular calcium ion homeostasis"/>
    <property type="evidence" value="ECO:0007669"/>
    <property type="project" value="TreeGrafter"/>
</dbReference>
<evidence type="ECO:0000256" key="5">
    <source>
        <dbReference type="ARBA" id="ARBA00022989"/>
    </source>
</evidence>
<feature type="domain" description="Sodium/calcium exchanger membrane region" evidence="9">
    <location>
        <begin position="200"/>
        <end position="340"/>
    </location>
</feature>
<dbReference type="EMBL" id="AZNH01000013">
    <property type="protein sequence ID" value="KID88135.1"/>
    <property type="molecule type" value="Genomic_DNA"/>
</dbReference>
<comment type="similarity">
    <text evidence="2">Belongs to the Ca(2+):cation antiporter (CaCA) (TC 2.A.19) family. SLC24A subfamily.</text>
</comment>
<feature type="transmembrane region" description="Helical" evidence="8">
    <location>
        <begin position="325"/>
        <end position="345"/>
    </location>
</feature>
<gene>
    <name evidence="10" type="ORF">MGU_04964</name>
</gene>
<dbReference type="GO" id="GO:0008273">
    <property type="term" value="F:calcium, potassium:sodium antiporter activity"/>
    <property type="evidence" value="ECO:0007669"/>
    <property type="project" value="TreeGrafter"/>
</dbReference>
<keyword evidence="6 8" id="KW-0472">Membrane</keyword>
<evidence type="ECO:0000313" key="10">
    <source>
        <dbReference type="EMBL" id="KID88135.1"/>
    </source>
</evidence>
<evidence type="ECO:0000256" key="2">
    <source>
        <dbReference type="ARBA" id="ARBA00005364"/>
    </source>
</evidence>
<dbReference type="OrthoDB" id="2127281at2759"/>
<keyword evidence="5 8" id="KW-1133">Transmembrane helix</keyword>
<comment type="caution">
    <text evidence="10">The sequence shown here is derived from an EMBL/GenBank/DDBJ whole genome shotgun (WGS) entry which is preliminary data.</text>
</comment>